<keyword evidence="2" id="KW-1185">Reference proteome</keyword>
<dbReference type="RefSeq" id="WP_103321207.1">
    <property type="nucleotide sequence ID" value="NZ_PPTF01000073.1"/>
</dbReference>
<dbReference type="GO" id="GO:0043683">
    <property type="term" value="P:type IV pilus assembly"/>
    <property type="evidence" value="ECO:0007669"/>
    <property type="project" value="InterPro"/>
</dbReference>
<dbReference type="Gene3D" id="3.30.700.50">
    <property type="match status" value="1"/>
</dbReference>
<dbReference type="InterPro" id="IPR045584">
    <property type="entry name" value="Pilin-like"/>
</dbReference>
<comment type="caution">
    <text evidence="1">The sequence shown here is derived from an EMBL/GenBank/DDBJ whole genome shotgun (WGS) entry which is preliminary data.</text>
</comment>
<reference evidence="1 2" key="1">
    <citation type="submission" date="2018-01" db="EMBL/GenBank/DDBJ databases">
        <title>Genomic Sequence of Chromobacterium MWU13-2610 from wild cranberry bogs within the Cape Cod National Seashore.</title>
        <authorList>
            <person name="O'Hara-Hanley K."/>
            <person name="Soby S."/>
            <person name="Harrison A."/>
        </authorList>
    </citation>
    <scope>NUCLEOTIDE SEQUENCE [LARGE SCALE GENOMIC DNA]</scope>
    <source>
        <strain evidence="1 2">MWU13-2610</strain>
    </source>
</reference>
<dbReference type="Proteomes" id="UP000236416">
    <property type="component" value="Unassembled WGS sequence"/>
</dbReference>
<evidence type="ECO:0000313" key="1">
    <source>
        <dbReference type="EMBL" id="POA97421.1"/>
    </source>
</evidence>
<evidence type="ECO:0000313" key="2">
    <source>
        <dbReference type="Proteomes" id="UP000236416"/>
    </source>
</evidence>
<dbReference type="InterPro" id="IPR012902">
    <property type="entry name" value="N_methyl_site"/>
</dbReference>
<dbReference type="Pfam" id="PF07963">
    <property type="entry name" value="N_methyl"/>
    <property type="match status" value="1"/>
</dbReference>
<dbReference type="InterPro" id="IPR031982">
    <property type="entry name" value="PilE-like"/>
</dbReference>
<accession>A0A2K4MK20</accession>
<dbReference type="NCBIfam" id="TIGR02532">
    <property type="entry name" value="IV_pilin_GFxxxE"/>
    <property type="match status" value="1"/>
</dbReference>
<sequence length="142" mass="15488">MNGSGLRGFTLLEMMICLAIAALLLSLAVPGYQQYMQRARLAEAKAALLENSHFMQRWYHEYGVYYQDGPLAWPALPASGTAAFAIGFSSATPSADNVEQASFIIEARPKPGSGLDEWLLKVDQDGSIKQCRLEGGSEQCQL</sequence>
<dbReference type="AlphaFoldDB" id="A0A2K4MK20"/>
<organism evidence="1 2">
    <name type="scientific">Chromobacterium sinusclupearum</name>
    <dbReference type="NCBI Taxonomy" id="2077146"/>
    <lineage>
        <taxon>Bacteria</taxon>
        <taxon>Pseudomonadati</taxon>
        <taxon>Pseudomonadota</taxon>
        <taxon>Betaproteobacteria</taxon>
        <taxon>Neisseriales</taxon>
        <taxon>Chromobacteriaceae</taxon>
        <taxon>Chromobacterium</taxon>
    </lineage>
</organism>
<protein>
    <submittedName>
        <fullName evidence="1">Type IV pilin protein</fullName>
    </submittedName>
</protein>
<proteinExistence type="predicted"/>
<dbReference type="EMBL" id="PPTF01000073">
    <property type="protein sequence ID" value="POA97421.1"/>
    <property type="molecule type" value="Genomic_DNA"/>
</dbReference>
<gene>
    <name evidence="1" type="ORF">C2134_16445</name>
</gene>
<dbReference type="Pfam" id="PF16732">
    <property type="entry name" value="ComP_DUS"/>
    <property type="match status" value="1"/>
</dbReference>
<name>A0A2K4MK20_9NEIS</name>
<dbReference type="SUPFAM" id="SSF54523">
    <property type="entry name" value="Pili subunits"/>
    <property type="match status" value="1"/>
</dbReference>